<dbReference type="GO" id="GO:0043590">
    <property type="term" value="C:bacterial nucleoid"/>
    <property type="evidence" value="ECO:0007669"/>
    <property type="project" value="TreeGrafter"/>
</dbReference>
<comment type="subcellular location">
    <subcellularLocation>
        <location evidence="1 6">Cytoplasm</location>
        <location evidence="1 6">Nucleoid</location>
    </subcellularLocation>
</comment>
<evidence type="ECO:0000256" key="2">
    <source>
        <dbReference type="ARBA" id="ARBA00008657"/>
    </source>
</evidence>
<protein>
    <recommendedName>
        <fullName evidence="3 6">Recombination-associated protein RdgC</fullName>
    </recommendedName>
</protein>
<comment type="caution">
    <text evidence="7">The sequence shown here is derived from an EMBL/GenBank/DDBJ whole genome shotgun (WGS) entry which is preliminary data.</text>
</comment>
<dbReference type="AlphaFoldDB" id="A0A853IBM5"/>
<dbReference type="GO" id="GO:0006310">
    <property type="term" value="P:DNA recombination"/>
    <property type="evidence" value="ECO:0007669"/>
    <property type="project" value="UniProtKB-UniRule"/>
</dbReference>
<accession>A0A853IBM5</accession>
<dbReference type="PANTHER" id="PTHR38103:SF1">
    <property type="entry name" value="RECOMBINATION-ASSOCIATED PROTEIN RDGC"/>
    <property type="match status" value="1"/>
</dbReference>
<dbReference type="Pfam" id="PF04381">
    <property type="entry name" value="RdgC"/>
    <property type="match status" value="1"/>
</dbReference>
<dbReference type="RefSeq" id="WP_180570008.1">
    <property type="nucleotide sequence ID" value="NZ_JACCKB010000033.1"/>
</dbReference>
<organism evidence="7 8">
    <name type="scientific">Spartinivicinus marinus</name>
    <dbReference type="NCBI Taxonomy" id="2994442"/>
    <lineage>
        <taxon>Bacteria</taxon>
        <taxon>Pseudomonadati</taxon>
        <taxon>Pseudomonadota</taxon>
        <taxon>Gammaproteobacteria</taxon>
        <taxon>Oceanospirillales</taxon>
        <taxon>Zooshikellaceae</taxon>
        <taxon>Spartinivicinus</taxon>
    </lineage>
</organism>
<comment type="similarity">
    <text evidence="2 6">Belongs to the RdgC family.</text>
</comment>
<name>A0A853IBM5_9GAMM</name>
<dbReference type="EMBL" id="JACCKB010000033">
    <property type="protein sequence ID" value="NYZ67988.1"/>
    <property type="molecule type" value="Genomic_DNA"/>
</dbReference>
<dbReference type="HAMAP" id="MF_00194">
    <property type="entry name" value="RdgC"/>
    <property type="match status" value="1"/>
</dbReference>
<dbReference type="NCBIfam" id="NF001462">
    <property type="entry name" value="PRK00321.1-3"/>
    <property type="match status" value="1"/>
</dbReference>
<proteinExistence type="inferred from homology"/>
<gene>
    <name evidence="6 7" type="primary">rdgC</name>
    <name evidence="7" type="ORF">H0A36_18395</name>
</gene>
<evidence type="ECO:0000256" key="3">
    <source>
        <dbReference type="ARBA" id="ARBA00022296"/>
    </source>
</evidence>
<evidence type="ECO:0000256" key="1">
    <source>
        <dbReference type="ARBA" id="ARBA00004453"/>
    </source>
</evidence>
<dbReference type="Proteomes" id="UP000569732">
    <property type="component" value="Unassembled WGS sequence"/>
</dbReference>
<dbReference type="GO" id="GO:0000018">
    <property type="term" value="P:regulation of DNA recombination"/>
    <property type="evidence" value="ECO:0007669"/>
    <property type="project" value="TreeGrafter"/>
</dbReference>
<dbReference type="PANTHER" id="PTHR38103">
    <property type="entry name" value="RECOMBINATION-ASSOCIATED PROTEIN RDGC"/>
    <property type="match status" value="1"/>
</dbReference>
<dbReference type="GO" id="GO:0005737">
    <property type="term" value="C:cytoplasm"/>
    <property type="evidence" value="ECO:0007669"/>
    <property type="project" value="UniProtKB-UniRule"/>
</dbReference>
<dbReference type="GO" id="GO:0003690">
    <property type="term" value="F:double-stranded DNA binding"/>
    <property type="evidence" value="ECO:0007669"/>
    <property type="project" value="TreeGrafter"/>
</dbReference>
<evidence type="ECO:0000256" key="5">
    <source>
        <dbReference type="ARBA" id="ARBA00023172"/>
    </source>
</evidence>
<reference evidence="7 8" key="1">
    <citation type="submission" date="2020-07" db="EMBL/GenBank/DDBJ databases">
        <title>Endozoicomonas sp. nov., isolated from sediment.</title>
        <authorList>
            <person name="Gu T."/>
        </authorList>
    </citation>
    <scope>NUCLEOTIDE SEQUENCE [LARGE SCALE GENOMIC DNA]</scope>
    <source>
        <strain evidence="7 8">SM1973</strain>
    </source>
</reference>
<evidence type="ECO:0000313" key="8">
    <source>
        <dbReference type="Proteomes" id="UP000569732"/>
    </source>
</evidence>
<keyword evidence="8" id="KW-1185">Reference proteome</keyword>
<evidence type="ECO:0000256" key="4">
    <source>
        <dbReference type="ARBA" id="ARBA00022490"/>
    </source>
</evidence>
<dbReference type="NCBIfam" id="NF001464">
    <property type="entry name" value="PRK00321.1-5"/>
    <property type="match status" value="1"/>
</dbReference>
<evidence type="ECO:0000313" key="7">
    <source>
        <dbReference type="EMBL" id="NYZ67988.1"/>
    </source>
</evidence>
<comment type="function">
    <text evidence="6">May be involved in recombination.</text>
</comment>
<keyword evidence="5 6" id="KW-0233">DNA recombination</keyword>
<sequence length="310" mass="34926">MWFKNLFIYRLSDDFSIDDSKLESLLEQGCFKPCGKMQPFSLGWVAPLGKQSDQLAHISQGNYLFSLKKEERLLPSAVINEFVAEKVEVIEEEQNRKVTRKERESIKDDTIAELLPKAFTRSSFSFGFLDTAQKLLIINAGSSKKAEEFTSHLRHCLGSLPITPFTAKHTPADQMTAWLNLSESCPTGFTIGDECELRDPAEDGGIIRCKQLDLTSDEIEGHLSTGKKVNKLALTWRDQIHFVLSDDLTVKRIKYTELLMEQSEDHEDKALQFDADFMLMSESLVNLIKDLADALGGEDPSITKQVVAKS</sequence>
<evidence type="ECO:0000256" key="6">
    <source>
        <dbReference type="HAMAP-Rule" id="MF_00194"/>
    </source>
</evidence>
<dbReference type="InterPro" id="IPR007476">
    <property type="entry name" value="RdgC"/>
</dbReference>
<keyword evidence="4 6" id="KW-0963">Cytoplasm</keyword>